<comment type="catalytic activity">
    <reaction evidence="7 8">
        <text>D-glyceraldehyde 3-phosphate = dihydroxyacetone phosphate</text>
        <dbReference type="Rhea" id="RHEA:18585"/>
        <dbReference type="ChEBI" id="CHEBI:57642"/>
        <dbReference type="ChEBI" id="CHEBI:59776"/>
        <dbReference type="EC" id="5.3.1.1"/>
    </reaction>
</comment>
<comment type="function">
    <text evidence="7">Involved in the gluconeogenesis. Catalyzes stereospecifically the conversion of dihydroxyacetone phosphate (DHAP) to D-glyceraldehyde-3-phosphate (G3P).</text>
</comment>
<protein>
    <recommendedName>
        <fullName evidence="1 7">Triosephosphate isomerase</fullName>
        <shortName evidence="7">TIM</shortName>
        <shortName evidence="7">TPI</shortName>
        <ecNumber evidence="7 8">5.3.1.1</ecNumber>
    </recommendedName>
    <alternativeName>
        <fullName evidence="7">Triose-phosphate isomerase</fullName>
    </alternativeName>
</protein>
<dbReference type="PANTHER" id="PTHR21139">
    <property type="entry name" value="TRIOSEPHOSPHATE ISOMERASE"/>
    <property type="match status" value="1"/>
</dbReference>
<accession>A0A811TDU3</accession>
<dbReference type="AlphaFoldDB" id="A0A811TDU3"/>
<sequence length="224" mass="23109">MVKLKSPVIVLNFKTYSQAVGEKAVEMAKICEEVATQGIDIVVAPQIPDIYRVASRVNIPVFSQHVDGAGAGSFTGHITAEALKGSGSAGSIINHSERRLNIADIDAAVQKAHGLELITILCTNNVNTTAACAALGPDFVAIEPPQLIGSGIPVSKADPGIVTDSVKAVKQISPGVRVLCGAGISKGEDLKAAIELGSEGVLLASGIIKAKDPRAAMQDLIKLI</sequence>
<feature type="binding site" evidence="7">
    <location>
        <begin position="12"/>
        <end position="14"/>
    </location>
    <ligand>
        <name>substrate</name>
    </ligand>
</feature>
<dbReference type="NCBIfam" id="TIGR00419">
    <property type="entry name" value="tim"/>
    <property type="match status" value="1"/>
</dbReference>
<comment type="similarity">
    <text evidence="7 8">Belongs to the triosephosphate isomerase family.</text>
</comment>
<feature type="binding site" evidence="7">
    <location>
        <position position="148"/>
    </location>
    <ligand>
        <name>substrate</name>
    </ligand>
</feature>
<dbReference type="EC" id="5.3.1.1" evidence="7 8"/>
<dbReference type="InterPro" id="IPR000652">
    <property type="entry name" value="Triosephosphate_isomerase"/>
</dbReference>
<gene>
    <name evidence="7 9" type="primary">tpiA</name>
    <name evidence="9" type="ORF">LAKADJCE_00851</name>
</gene>
<dbReference type="Proteomes" id="UP000612009">
    <property type="component" value="Unassembled WGS sequence"/>
</dbReference>
<comment type="caution">
    <text evidence="9">The sequence shown here is derived from an EMBL/GenBank/DDBJ whole genome shotgun (WGS) entry which is preliminary data.</text>
</comment>
<name>A0A811TDU3_9EURY</name>
<feature type="active site" description="Electrophile" evidence="7">
    <location>
        <position position="95"/>
    </location>
</feature>
<dbReference type="PANTHER" id="PTHR21139:SF42">
    <property type="entry name" value="TRIOSEPHOSPHATE ISOMERASE"/>
    <property type="match status" value="1"/>
</dbReference>
<evidence type="ECO:0000256" key="4">
    <source>
        <dbReference type="ARBA" id="ARBA00023152"/>
    </source>
</evidence>
<dbReference type="GO" id="GO:0019563">
    <property type="term" value="P:glycerol catabolic process"/>
    <property type="evidence" value="ECO:0007669"/>
    <property type="project" value="TreeGrafter"/>
</dbReference>
<keyword evidence="5 7" id="KW-0413">Isomerase</keyword>
<dbReference type="UniPathway" id="UPA00109">
    <property type="reaction ID" value="UER00189"/>
</dbReference>
<organism evidence="9 10">
    <name type="scientific">Candidatus Argoarchaeum ethanivorans</name>
    <dbReference type="NCBI Taxonomy" id="2608793"/>
    <lineage>
        <taxon>Archaea</taxon>
        <taxon>Methanobacteriati</taxon>
        <taxon>Methanobacteriota</taxon>
        <taxon>Stenosarchaea group</taxon>
        <taxon>Methanomicrobia</taxon>
        <taxon>Methanosarcinales</taxon>
        <taxon>Methanosarcinales incertae sedis</taxon>
        <taxon>GOM Arc I cluster</taxon>
        <taxon>Candidatus Argoarchaeum</taxon>
    </lineage>
</organism>
<dbReference type="UniPathway" id="UPA00138"/>
<feature type="binding site" evidence="7">
    <location>
        <begin position="204"/>
        <end position="205"/>
    </location>
    <ligand>
        <name>substrate</name>
    </ligand>
</feature>
<dbReference type="InterPro" id="IPR035990">
    <property type="entry name" value="TIM_sf"/>
</dbReference>
<dbReference type="GO" id="GO:0006096">
    <property type="term" value="P:glycolytic process"/>
    <property type="evidence" value="ECO:0007669"/>
    <property type="project" value="UniProtKB-UniRule"/>
</dbReference>
<evidence type="ECO:0000256" key="6">
    <source>
        <dbReference type="ARBA" id="ARBA00044762"/>
    </source>
</evidence>
<dbReference type="GO" id="GO:0046166">
    <property type="term" value="P:glyceraldehyde-3-phosphate biosynthetic process"/>
    <property type="evidence" value="ECO:0007669"/>
    <property type="project" value="TreeGrafter"/>
</dbReference>
<dbReference type="HAMAP" id="MF_00147_A">
    <property type="entry name" value="TIM_A"/>
    <property type="match status" value="1"/>
</dbReference>
<dbReference type="GO" id="GO:0006094">
    <property type="term" value="P:gluconeogenesis"/>
    <property type="evidence" value="ECO:0007669"/>
    <property type="project" value="UniProtKB-UniRule"/>
</dbReference>
<keyword evidence="2 7" id="KW-0312">Gluconeogenesis</keyword>
<dbReference type="EMBL" id="CAJHIR010000063">
    <property type="protein sequence ID" value="CAD6494591.1"/>
    <property type="molecule type" value="Genomic_DNA"/>
</dbReference>
<dbReference type="PROSITE" id="PS51440">
    <property type="entry name" value="TIM_2"/>
    <property type="match status" value="1"/>
</dbReference>
<dbReference type="Gene3D" id="3.20.20.70">
    <property type="entry name" value="Aldolase class I"/>
    <property type="match status" value="1"/>
</dbReference>
<dbReference type="FunFam" id="3.20.20.70:FF:000223">
    <property type="entry name" value="Triosephosphate isomerase"/>
    <property type="match status" value="1"/>
</dbReference>
<evidence type="ECO:0000256" key="3">
    <source>
        <dbReference type="ARBA" id="ARBA00022490"/>
    </source>
</evidence>
<dbReference type="InterPro" id="IPR022891">
    <property type="entry name" value="Triosephosphate_isomerase_arc"/>
</dbReference>
<evidence type="ECO:0000256" key="5">
    <source>
        <dbReference type="ARBA" id="ARBA00023235"/>
    </source>
</evidence>
<dbReference type="InterPro" id="IPR013785">
    <property type="entry name" value="Aldolase_TIM"/>
</dbReference>
<dbReference type="GO" id="GO:0004807">
    <property type="term" value="F:triose-phosphate isomerase activity"/>
    <property type="evidence" value="ECO:0007669"/>
    <property type="project" value="UniProtKB-UniRule"/>
</dbReference>
<comment type="pathway">
    <text evidence="7 8">Carbohydrate biosynthesis; gluconeogenesis.</text>
</comment>
<dbReference type="Pfam" id="PF00121">
    <property type="entry name" value="TIM"/>
    <property type="match status" value="1"/>
</dbReference>
<evidence type="ECO:0000313" key="10">
    <source>
        <dbReference type="Proteomes" id="UP000612009"/>
    </source>
</evidence>
<evidence type="ECO:0000256" key="8">
    <source>
        <dbReference type="RuleBase" id="RU363013"/>
    </source>
</evidence>
<comment type="subunit">
    <text evidence="6 7">Homotetramer; dimer of dimers.</text>
</comment>
<feature type="binding site" evidence="7">
    <location>
        <position position="183"/>
    </location>
    <ligand>
        <name>substrate</name>
    </ligand>
</feature>
<proteinExistence type="inferred from homology"/>
<dbReference type="GO" id="GO:0005829">
    <property type="term" value="C:cytosol"/>
    <property type="evidence" value="ECO:0007669"/>
    <property type="project" value="TreeGrafter"/>
</dbReference>
<dbReference type="CDD" id="cd00311">
    <property type="entry name" value="TIM"/>
    <property type="match status" value="1"/>
</dbReference>
<keyword evidence="3 7" id="KW-0963">Cytoplasm</keyword>
<evidence type="ECO:0000256" key="2">
    <source>
        <dbReference type="ARBA" id="ARBA00022432"/>
    </source>
</evidence>
<comment type="pathway">
    <text evidence="7 8">Carbohydrate degradation; glycolysis; D-glyceraldehyde 3-phosphate from glycerone phosphate: step 1/1.</text>
</comment>
<evidence type="ECO:0000313" key="9">
    <source>
        <dbReference type="EMBL" id="CAD6494591.1"/>
    </source>
</evidence>
<keyword evidence="4 7" id="KW-0324">Glycolysis</keyword>
<evidence type="ECO:0000256" key="7">
    <source>
        <dbReference type="HAMAP-Rule" id="MF_00147"/>
    </source>
</evidence>
<dbReference type="SUPFAM" id="SSF51351">
    <property type="entry name" value="Triosephosphate isomerase (TIM)"/>
    <property type="match status" value="1"/>
</dbReference>
<comment type="subcellular location">
    <subcellularLocation>
        <location evidence="7 8">Cytoplasm</location>
    </subcellularLocation>
</comment>
<evidence type="ECO:0000256" key="1">
    <source>
        <dbReference type="ARBA" id="ARBA00019397"/>
    </source>
</evidence>
<reference evidence="9" key="1">
    <citation type="submission" date="2020-10" db="EMBL/GenBank/DDBJ databases">
        <authorList>
            <person name="Hahn C.J."/>
            <person name="Laso-Perez R."/>
            <person name="Vulcano F."/>
            <person name="Vaziourakis K.-M."/>
            <person name="Stokke R."/>
            <person name="Steen I.H."/>
            <person name="Teske A."/>
            <person name="Boetius A."/>
            <person name="Liebeke M."/>
            <person name="Amann R."/>
            <person name="Knittel K."/>
        </authorList>
    </citation>
    <scope>NUCLEOTIDE SEQUENCE</scope>
    <source>
        <strain evidence="9">Gfbio:e3339647-f889-4370-9287-4fb5cb688e4c:AG392J18_GoMArc1</strain>
    </source>
</reference>
<dbReference type="NCBIfam" id="NF003302">
    <property type="entry name" value="PRK04302.1"/>
    <property type="match status" value="1"/>
</dbReference>
<feature type="active site" description="Proton acceptor" evidence="7">
    <location>
        <position position="143"/>
    </location>
</feature>